<gene>
    <name evidence="13" type="ORF">DP114_06930</name>
</gene>
<name>A0A856MBC1_9CYAN</name>
<comment type="cofactor">
    <cofactor evidence="10">
        <name>Zn(2+)</name>
        <dbReference type="ChEBI" id="CHEBI:29105"/>
    </cofactor>
    <text evidence="10">Binds 1 zinc ion per subunit.</text>
</comment>
<evidence type="ECO:0000313" key="13">
    <source>
        <dbReference type="EMBL" id="QDL07664.1"/>
    </source>
</evidence>
<evidence type="ECO:0000256" key="3">
    <source>
        <dbReference type="ARBA" id="ARBA00022692"/>
    </source>
</evidence>
<dbReference type="GO" id="GO:0046872">
    <property type="term" value="F:metal ion binding"/>
    <property type="evidence" value="ECO:0007669"/>
    <property type="project" value="UniProtKB-KW"/>
</dbReference>
<dbReference type="PANTHER" id="PTHR43221">
    <property type="entry name" value="PROTEASE HTPX"/>
    <property type="match status" value="1"/>
</dbReference>
<evidence type="ECO:0000256" key="2">
    <source>
        <dbReference type="ARBA" id="ARBA00022670"/>
    </source>
</evidence>
<dbReference type="GO" id="GO:0006508">
    <property type="term" value="P:proteolysis"/>
    <property type="evidence" value="ECO:0007669"/>
    <property type="project" value="UniProtKB-KW"/>
</dbReference>
<evidence type="ECO:0000256" key="11">
    <source>
        <dbReference type="SAM" id="Coils"/>
    </source>
</evidence>
<keyword evidence="2 10" id="KW-0645">Protease</keyword>
<keyword evidence="7" id="KW-1133">Transmembrane helix</keyword>
<keyword evidence="11" id="KW-0175">Coiled coil</keyword>
<accession>A0A856MBC1</accession>
<evidence type="ECO:0000256" key="9">
    <source>
        <dbReference type="ARBA" id="ARBA00023136"/>
    </source>
</evidence>
<evidence type="ECO:0000256" key="10">
    <source>
        <dbReference type="RuleBase" id="RU003983"/>
    </source>
</evidence>
<proteinExistence type="inferred from homology"/>
<keyword evidence="14" id="KW-1185">Reference proteome</keyword>
<dbReference type="CDD" id="cd07325">
    <property type="entry name" value="M48_Ste24p_like"/>
    <property type="match status" value="1"/>
</dbReference>
<dbReference type="KEGG" id="bsen:DP114_06930"/>
<evidence type="ECO:0000256" key="7">
    <source>
        <dbReference type="ARBA" id="ARBA00022989"/>
    </source>
</evidence>
<feature type="domain" description="Peptidase M48" evidence="12">
    <location>
        <begin position="63"/>
        <end position="265"/>
    </location>
</feature>
<dbReference type="PANTHER" id="PTHR43221:SF3">
    <property type="entry name" value="SLL1280 PROTEIN"/>
    <property type="match status" value="1"/>
</dbReference>
<sequence>MPTYTGISSEAFRHPLDRQAEQALRNLPGFDFIARKFVEFFVERPQLVYLMGNTIQVGPRQYSTVYQIFRECVRDLDIYPEPALFVEQNPQANSYALGQEHPYIVINTGTLDLLSEAEIRAVLAHELGHIKCGHTILIQMAMWAMSAASAIGELTFGIGNFVTQGLIYAFYEWRRKAELSADRAALLVTDDLNSVMTSMMKVSGGSIKYANECSLQEFIRQSEDYQALDADGLNQIYKFLIYNGAGGTMLGHPFAVERIHYLRQWATSEEYQQIKKGNYQRATAAGAVNVESQTPQNQEVETLQRQIEELQREINRIKRSE</sequence>
<protein>
    <submittedName>
        <fullName evidence="13">Peptidase M48</fullName>
    </submittedName>
</protein>
<dbReference type="Proteomes" id="UP000503129">
    <property type="component" value="Chromosome"/>
</dbReference>
<keyword evidence="5 10" id="KW-0378">Hydrolase</keyword>
<organism evidence="13 14">
    <name type="scientific">Brasilonema sennae CENA114</name>
    <dbReference type="NCBI Taxonomy" id="415709"/>
    <lineage>
        <taxon>Bacteria</taxon>
        <taxon>Bacillati</taxon>
        <taxon>Cyanobacteriota</taxon>
        <taxon>Cyanophyceae</taxon>
        <taxon>Nostocales</taxon>
        <taxon>Scytonemataceae</taxon>
        <taxon>Brasilonema</taxon>
        <taxon>Bromeliae group (in: Brasilonema)</taxon>
    </lineage>
</organism>
<evidence type="ECO:0000256" key="8">
    <source>
        <dbReference type="ARBA" id="ARBA00023049"/>
    </source>
</evidence>
<dbReference type="GO" id="GO:0004222">
    <property type="term" value="F:metalloendopeptidase activity"/>
    <property type="evidence" value="ECO:0007669"/>
    <property type="project" value="InterPro"/>
</dbReference>
<keyword evidence="1" id="KW-1003">Cell membrane</keyword>
<dbReference type="Pfam" id="PF01435">
    <property type="entry name" value="Peptidase_M48"/>
    <property type="match status" value="1"/>
</dbReference>
<keyword evidence="9" id="KW-0472">Membrane</keyword>
<evidence type="ECO:0000256" key="1">
    <source>
        <dbReference type="ARBA" id="ARBA00022475"/>
    </source>
</evidence>
<evidence type="ECO:0000256" key="6">
    <source>
        <dbReference type="ARBA" id="ARBA00022833"/>
    </source>
</evidence>
<feature type="coiled-coil region" evidence="11">
    <location>
        <begin position="293"/>
        <end position="320"/>
    </location>
</feature>
<reference evidence="13 14" key="1">
    <citation type="submission" date="2018-06" db="EMBL/GenBank/DDBJ databases">
        <title>Comparative genomics of Brasilonema spp. strains.</title>
        <authorList>
            <person name="Alvarenga D.O."/>
            <person name="Fiore M.F."/>
            <person name="Varani A.M."/>
        </authorList>
    </citation>
    <scope>NUCLEOTIDE SEQUENCE [LARGE SCALE GENOMIC DNA]</scope>
    <source>
        <strain evidence="13 14">CENA114</strain>
    </source>
</reference>
<keyword evidence="6 10" id="KW-0862">Zinc</keyword>
<evidence type="ECO:0000313" key="14">
    <source>
        <dbReference type="Proteomes" id="UP000503129"/>
    </source>
</evidence>
<dbReference type="AlphaFoldDB" id="A0A856MBC1"/>
<comment type="similarity">
    <text evidence="10">Belongs to the peptidase M48 family.</text>
</comment>
<evidence type="ECO:0000259" key="12">
    <source>
        <dbReference type="Pfam" id="PF01435"/>
    </source>
</evidence>
<evidence type="ECO:0000256" key="4">
    <source>
        <dbReference type="ARBA" id="ARBA00022723"/>
    </source>
</evidence>
<evidence type="ECO:0000256" key="5">
    <source>
        <dbReference type="ARBA" id="ARBA00022801"/>
    </source>
</evidence>
<dbReference type="InterPro" id="IPR050083">
    <property type="entry name" value="HtpX_protease"/>
</dbReference>
<keyword evidence="8 10" id="KW-0482">Metalloprotease</keyword>
<dbReference type="InterPro" id="IPR001915">
    <property type="entry name" value="Peptidase_M48"/>
</dbReference>
<dbReference type="RefSeq" id="WP_169263516.1">
    <property type="nucleotide sequence ID" value="NZ_CAWOXK010000001.1"/>
</dbReference>
<dbReference type="Gene3D" id="3.30.2010.10">
    <property type="entry name" value="Metalloproteases ('zincins'), catalytic domain"/>
    <property type="match status" value="1"/>
</dbReference>
<keyword evidence="4" id="KW-0479">Metal-binding</keyword>
<dbReference type="EMBL" id="CP030118">
    <property type="protein sequence ID" value="QDL07664.1"/>
    <property type="molecule type" value="Genomic_DNA"/>
</dbReference>
<keyword evidence="3" id="KW-0812">Transmembrane</keyword>